<comment type="caution">
    <text evidence="2">The sequence shown here is derived from an EMBL/GenBank/DDBJ whole genome shotgun (WGS) entry which is preliminary data.</text>
</comment>
<organism evidence="2 3">
    <name type="scientific">Gangjinia marincola</name>
    <dbReference type="NCBI Taxonomy" id="578463"/>
    <lineage>
        <taxon>Bacteria</taxon>
        <taxon>Pseudomonadati</taxon>
        <taxon>Bacteroidota</taxon>
        <taxon>Flavobacteriia</taxon>
        <taxon>Flavobacteriales</taxon>
        <taxon>Flavobacteriaceae</taxon>
        <taxon>Gangjinia</taxon>
    </lineage>
</organism>
<dbReference type="EMBL" id="BAAAFG010000002">
    <property type="protein sequence ID" value="GAA0871229.1"/>
    <property type="molecule type" value="Genomic_DNA"/>
</dbReference>
<dbReference type="PANTHER" id="PTHR36836:SF1">
    <property type="entry name" value="COLANIC ACID BIOSYNTHESIS PROTEIN WCAK"/>
    <property type="match status" value="1"/>
</dbReference>
<dbReference type="PANTHER" id="PTHR36836">
    <property type="entry name" value="COLANIC ACID BIOSYNTHESIS PROTEIN WCAK"/>
    <property type="match status" value="1"/>
</dbReference>
<proteinExistence type="predicted"/>
<evidence type="ECO:0000259" key="1">
    <source>
        <dbReference type="Pfam" id="PF04230"/>
    </source>
</evidence>
<evidence type="ECO:0000313" key="2">
    <source>
        <dbReference type="EMBL" id="GAA0871229.1"/>
    </source>
</evidence>
<evidence type="ECO:0000313" key="3">
    <source>
        <dbReference type="Proteomes" id="UP001500507"/>
    </source>
</evidence>
<sequence>MSIKGYIKVIKDEIRMLPRGISFLLNSKKKAIYVGCTDMDNLGDEAIYDAIESMLKTKIALYKLSYKKPSAGKIFRKYFIENPDYIVLGGGTIIRKAKNESYLKLLYHFKGRYPNAKVITLGPGVADPEFANEIGFPIDIPSWKEILKDSPFISVRGILSKKEIQSWGISNVDILHDPGVYYTRQNLKRKKKNKTIGINFCNIGDRIHGADKSVVEKFAFNFVQRLINDNWNIYLYPTTKSDLNYMLNTISLKKFSELRSYENYERISEAIDFLEGLDVFAGQRLHAMIFSAAAHTPFHAFEYEPKTSDFLNTIGFYNYSTKVNQLDVENIIHKIDGLYDNLDDEQLNLFNALTLAKKEQSDCLTSFLNTV</sequence>
<reference evidence="3" key="1">
    <citation type="journal article" date="2019" name="Int. J. Syst. Evol. Microbiol.">
        <title>The Global Catalogue of Microorganisms (GCM) 10K type strain sequencing project: providing services to taxonomists for standard genome sequencing and annotation.</title>
        <authorList>
            <consortium name="The Broad Institute Genomics Platform"/>
            <consortium name="The Broad Institute Genome Sequencing Center for Infectious Disease"/>
            <person name="Wu L."/>
            <person name="Ma J."/>
        </authorList>
    </citation>
    <scope>NUCLEOTIDE SEQUENCE [LARGE SCALE GENOMIC DNA]</scope>
    <source>
        <strain evidence="3">JCM 16082</strain>
    </source>
</reference>
<dbReference type="RefSeq" id="WP_343763117.1">
    <property type="nucleotide sequence ID" value="NZ_BAAAFG010000002.1"/>
</dbReference>
<dbReference type="Proteomes" id="UP001500507">
    <property type="component" value="Unassembled WGS sequence"/>
</dbReference>
<dbReference type="Pfam" id="PF04230">
    <property type="entry name" value="PS_pyruv_trans"/>
    <property type="match status" value="1"/>
</dbReference>
<accession>A0ABP3XSA2</accession>
<dbReference type="InterPro" id="IPR007345">
    <property type="entry name" value="Polysacch_pyruvyl_Trfase"/>
</dbReference>
<gene>
    <name evidence="2" type="ORF">GCM10009117_03750</name>
</gene>
<name>A0ABP3XSA2_9FLAO</name>
<feature type="domain" description="Polysaccharide pyruvyl transferase" evidence="1">
    <location>
        <begin position="41"/>
        <end position="304"/>
    </location>
</feature>
<keyword evidence="3" id="KW-1185">Reference proteome</keyword>
<protein>
    <recommendedName>
        <fullName evidence="1">Polysaccharide pyruvyl transferase domain-containing protein</fullName>
    </recommendedName>
</protein>